<proteinExistence type="predicted"/>
<organism evidence="1 2">
    <name type="scientific">Streblomastix strix</name>
    <dbReference type="NCBI Taxonomy" id="222440"/>
    <lineage>
        <taxon>Eukaryota</taxon>
        <taxon>Metamonada</taxon>
        <taxon>Preaxostyla</taxon>
        <taxon>Oxymonadida</taxon>
        <taxon>Streblomastigidae</taxon>
        <taxon>Streblomastix</taxon>
    </lineage>
</organism>
<reference evidence="1 2" key="1">
    <citation type="submission" date="2019-03" db="EMBL/GenBank/DDBJ databases">
        <title>Single cell metagenomics reveals metabolic interactions within the superorganism composed of flagellate Streblomastix strix and complex community of Bacteroidetes bacteria on its surface.</title>
        <authorList>
            <person name="Treitli S.C."/>
            <person name="Kolisko M."/>
            <person name="Husnik F."/>
            <person name="Keeling P."/>
            <person name="Hampl V."/>
        </authorList>
    </citation>
    <scope>NUCLEOTIDE SEQUENCE [LARGE SCALE GENOMIC DNA]</scope>
    <source>
        <strain evidence="1">ST1C</strain>
    </source>
</reference>
<evidence type="ECO:0000313" key="2">
    <source>
        <dbReference type="Proteomes" id="UP000324800"/>
    </source>
</evidence>
<protein>
    <submittedName>
        <fullName evidence="1">Uncharacterized protein</fullName>
    </submittedName>
</protein>
<gene>
    <name evidence="1" type="ORF">EZS28_037266</name>
</gene>
<accession>A0A5J4U9F0</accession>
<comment type="caution">
    <text evidence="1">The sequence shown here is derived from an EMBL/GenBank/DDBJ whole genome shotgun (WGS) entry which is preliminary data.</text>
</comment>
<dbReference type="Proteomes" id="UP000324800">
    <property type="component" value="Unassembled WGS sequence"/>
</dbReference>
<sequence>MIQYEGDEQDQAELINIKYGRILIISISTAGGTEEQGDINIFNRLDDIYRFLKDLNQGNMFYRSFPPQPTLFKSCIEQIEEEGGNEEVESKLINKWSNSIKDWTNLVKAEILNTYIYKRNKRPFQFEDDQNEYYNDHLEEEDYYQEDQNDEYEY</sequence>
<evidence type="ECO:0000313" key="1">
    <source>
        <dbReference type="EMBL" id="KAA6367207.1"/>
    </source>
</evidence>
<dbReference type="EMBL" id="SNRW01018573">
    <property type="protein sequence ID" value="KAA6367207.1"/>
    <property type="molecule type" value="Genomic_DNA"/>
</dbReference>
<dbReference type="AlphaFoldDB" id="A0A5J4U9F0"/>
<name>A0A5J4U9F0_9EUKA</name>